<dbReference type="Proteomes" id="UP001268610">
    <property type="component" value="Unassembled WGS sequence"/>
</dbReference>
<dbReference type="RefSeq" id="WP_165779408.1">
    <property type="nucleotide sequence ID" value="NZ_JAVLSD010000009.1"/>
</dbReference>
<dbReference type="Pfam" id="PF01904">
    <property type="entry name" value="DUF72"/>
    <property type="match status" value="1"/>
</dbReference>
<sequence length="294" mass="34340">MATTRSPEEIEQRRLRRAERREAQRQTNLARAAKMHDVRINSTIEPPEPSTTLARAVNIGCSGWYYWHWKGQFYPEGAERSEWFSIYQDRFDTVELNAPFYNWPTVATIRTWLRQAREDFVYTVKVSELITHIKRFDGTADLIKDFGFIADTLGPRMGCLLFQLPPSAKFDPVLLDTILGQLEPRHRNVVEFRHKSWWNDEVFAAFESAGAIFCSTSGPRLPDQLVKTADDIYIRFHGVEQWYRHDYSQRELQAWAERIHQSGAKRVWAYFNNDRNAYAIKNAKMLDGILTGSN</sequence>
<dbReference type="PANTHER" id="PTHR30348:SF4">
    <property type="entry name" value="DUF72 DOMAIN-CONTAINING PROTEIN"/>
    <property type="match status" value="1"/>
</dbReference>
<evidence type="ECO:0000256" key="1">
    <source>
        <dbReference type="SAM" id="MobiDB-lite"/>
    </source>
</evidence>
<evidence type="ECO:0000313" key="2">
    <source>
        <dbReference type="EMBL" id="MDR9776929.1"/>
    </source>
</evidence>
<dbReference type="SUPFAM" id="SSF117396">
    <property type="entry name" value="TM1631-like"/>
    <property type="match status" value="1"/>
</dbReference>
<proteinExistence type="predicted"/>
<comment type="caution">
    <text evidence="2">The sequence shown here is derived from an EMBL/GenBank/DDBJ whole genome shotgun (WGS) entry which is preliminary data.</text>
</comment>
<dbReference type="InterPro" id="IPR036520">
    <property type="entry name" value="UPF0759_sf"/>
</dbReference>
<name>A0AAJ2H107_9HYPH</name>
<organism evidence="2 3">
    <name type="scientific">Rhizobium hidalgonense</name>
    <dbReference type="NCBI Taxonomy" id="1538159"/>
    <lineage>
        <taxon>Bacteria</taxon>
        <taxon>Pseudomonadati</taxon>
        <taxon>Pseudomonadota</taxon>
        <taxon>Alphaproteobacteria</taxon>
        <taxon>Hyphomicrobiales</taxon>
        <taxon>Rhizobiaceae</taxon>
        <taxon>Rhizobium/Agrobacterium group</taxon>
        <taxon>Rhizobium</taxon>
    </lineage>
</organism>
<accession>A0AAJ2H107</accession>
<dbReference type="PANTHER" id="PTHR30348">
    <property type="entry name" value="UNCHARACTERIZED PROTEIN YECE"/>
    <property type="match status" value="1"/>
</dbReference>
<protein>
    <submittedName>
        <fullName evidence="2">DUF72 domain-containing protein</fullName>
    </submittedName>
</protein>
<feature type="region of interest" description="Disordered" evidence="1">
    <location>
        <begin position="1"/>
        <end position="28"/>
    </location>
</feature>
<dbReference type="EMBL" id="JAVLSF010000031">
    <property type="protein sequence ID" value="MDR9776929.1"/>
    <property type="molecule type" value="Genomic_DNA"/>
</dbReference>
<gene>
    <name evidence="2" type="ORF">RJJ65_30610</name>
</gene>
<reference evidence="2" key="1">
    <citation type="submission" date="2023-04" db="EMBL/GenBank/DDBJ databases">
        <title>Genomic characterization of faba bean (Vicia faba) microsymbionts in Mexican soils.</title>
        <authorList>
            <person name="Rivera Orduna F.N."/>
            <person name="Guevara-Luna J."/>
            <person name="Yan J."/>
            <person name="Arroyo-Herrera I."/>
            <person name="Li Y."/>
            <person name="Vasquez-Murrieta M.S."/>
            <person name="Wang E.T."/>
        </authorList>
    </citation>
    <scope>NUCLEOTIDE SEQUENCE</scope>
    <source>
        <strain evidence="2">CH26</strain>
    </source>
</reference>
<dbReference type="InterPro" id="IPR002763">
    <property type="entry name" value="DUF72"/>
</dbReference>
<dbReference type="Gene3D" id="3.20.20.410">
    <property type="entry name" value="Protein of unknown function UPF0759"/>
    <property type="match status" value="1"/>
</dbReference>
<dbReference type="AlphaFoldDB" id="A0AAJ2H107"/>
<feature type="compositionally biased region" description="Basic and acidic residues" evidence="1">
    <location>
        <begin position="1"/>
        <end position="24"/>
    </location>
</feature>
<evidence type="ECO:0000313" key="3">
    <source>
        <dbReference type="Proteomes" id="UP001268610"/>
    </source>
</evidence>